<dbReference type="PANTHER" id="PTHR24321">
    <property type="entry name" value="DEHYDROGENASES, SHORT CHAIN"/>
    <property type="match status" value="1"/>
</dbReference>
<dbReference type="RefSeq" id="WP_251496623.1">
    <property type="nucleotide sequence ID" value="NZ_CAJSLV010000081.1"/>
</dbReference>
<evidence type="ECO:0000256" key="2">
    <source>
        <dbReference type="ARBA" id="ARBA00023002"/>
    </source>
</evidence>
<dbReference type="GO" id="GO:0016491">
    <property type="term" value="F:oxidoreductase activity"/>
    <property type="evidence" value="ECO:0007669"/>
    <property type="project" value="UniProtKB-KW"/>
</dbReference>
<keyword evidence="2 3" id="KW-0560">Oxidoreductase</keyword>
<protein>
    <submittedName>
        <fullName evidence="3">2,5-dichloro-2,5-cyclohexadiene-1,4-diol dehydrogenase</fullName>
        <ecNumber evidence="3">1.1.1.-</ecNumber>
    </submittedName>
</protein>
<comment type="caution">
    <text evidence="3">The sequence shown here is derived from an EMBL/GenBank/DDBJ whole genome shotgun (WGS) entry which is preliminary data.</text>
</comment>
<dbReference type="EMBL" id="CAJSLV010000081">
    <property type="protein sequence ID" value="CAG6397112.1"/>
    <property type="molecule type" value="Genomic_DNA"/>
</dbReference>
<evidence type="ECO:0000313" key="4">
    <source>
        <dbReference type="Proteomes" id="UP001152519"/>
    </source>
</evidence>
<dbReference type="EC" id="1.1.1.-" evidence="3"/>
<dbReference type="AlphaFoldDB" id="A0A9W4E103"/>
<proteinExistence type="inferred from homology"/>
<dbReference type="SUPFAM" id="SSF51735">
    <property type="entry name" value="NAD(P)-binding Rossmann-fold domains"/>
    <property type="match status" value="1"/>
</dbReference>
<dbReference type="Pfam" id="PF13561">
    <property type="entry name" value="adh_short_C2"/>
    <property type="match status" value="1"/>
</dbReference>
<name>A0A9W4E103_9ACTN</name>
<gene>
    <name evidence="3" type="primary">linC</name>
    <name evidence="3" type="ORF">SCOCK_50161</name>
</gene>
<accession>A0A9W4E103</accession>
<comment type="similarity">
    <text evidence="1">Belongs to the short-chain dehydrogenases/reductases (SDR) family.</text>
</comment>
<evidence type="ECO:0000313" key="3">
    <source>
        <dbReference type="EMBL" id="CAG6397112.1"/>
    </source>
</evidence>
<dbReference type="CDD" id="cd05233">
    <property type="entry name" value="SDR_c"/>
    <property type="match status" value="1"/>
</dbReference>
<dbReference type="PRINTS" id="PR00080">
    <property type="entry name" value="SDRFAMILY"/>
</dbReference>
<dbReference type="PANTHER" id="PTHR24321:SF8">
    <property type="entry name" value="ESTRADIOL 17-BETA-DEHYDROGENASE 8-RELATED"/>
    <property type="match status" value="1"/>
</dbReference>
<evidence type="ECO:0000256" key="1">
    <source>
        <dbReference type="ARBA" id="ARBA00006484"/>
    </source>
</evidence>
<dbReference type="Gene3D" id="3.40.50.720">
    <property type="entry name" value="NAD(P)-binding Rossmann-like Domain"/>
    <property type="match status" value="1"/>
</dbReference>
<dbReference type="PROSITE" id="PS00061">
    <property type="entry name" value="ADH_SHORT"/>
    <property type="match status" value="1"/>
</dbReference>
<dbReference type="PRINTS" id="PR00081">
    <property type="entry name" value="GDHRDH"/>
</dbReference>
<dbReference type="InterPro" id="IPR036291">
    <property type="entry name" value="NAD(P)-bd_dom_sf"/>
</dbReference>
<dbReference type="InterPro" id="IPR020904">
    <property type="entry name" value="Sc_DH/Rdtase_CS"/>
</dbReference>
<organism evidence="3 4">
    <name type="scientific">Actinacidiphila cocklensis</name>
    <dbReference type="NCBI Taxonomy" id="887465"/>
    <lineage>
        <taxon>Bacteria</taxon>
        <taxon>Bacillati</taxon>
        <taxon>Actinomycetota</taxon>
        <taxon>Actinomycetes</taxon>
        <taxon>Kitasatosporales</taxon>
        <taxon>Streptomycetaceae</taxon>
        <taxon>Actinacidiphila</taxon>
    </lineage>
</organism>
<dbReference type="InterPro" id="IPR002347">
    <property type="entry name" value="SDR_fam"/>
</dbReference>
<dbReference type="Proteomes" id="UP001152519">
    <property type="component" value="Unassembled WGS sequence"/>
</dbReference>
<keyword evidence="4" id="KW-1185">Reference proteome</keyword>
<sequence>MDEFFEGTTALVTGGGTGIGRASALALAAAGCAVTVAGRTVSSLEETVGMITEAGGAARLVQCDVSDEQSVAHAVDVAIGSSRRLDFGVNSAGISGGDDLRKVADYSVEAFDRMIATDLRGTFLSMKYQLRQMQAQGFGSIVNVGSGASVVGVPGFAGYTAAKHGVVGLTRTAALDYGPEGIRVNALVVGLVNTPLIAEGRSPEVMAARVAAHPIGRIAEPEEIADAVLWLCSDKSSFVTGATVPVDGGYTAR</sequence>
<reference evidence="3" key="1">
    <citation type="submission" date="2021-05" db="EMBL/GenBank/DDBJ databases">
        <authorList>
            <person name="Arsene-Ploetze F."/>
        </authorList>
    </citation>
    <scope>NUCLEOTIDE SEQUENCE</scope>
    <source>
        <strain evidence="3">DSM 42138</strain>
    </source>
</reference>
<dbReference type="FunFam" id="3.40.50.720:FF:000084">
    <property type="entry name" value="Short-chain dehydrogenase reductase"/>
    <property type="match status" value="1"/>
</dbReference>